<proteinExistence type="predicted"/>
<name>A0A4Y2UPD9_ARAVE</name>
<reference evidence="1 2" key="1">
    <citation type="journal article" date="2019" name="Sci. Rep.">
        <title>Orb-weaving spider Araneus ventricosus genome elucidates the spidroin gene catalogue.</title>
        <authorList>
            <person name="Kono N."/>
            <person name="Nakamura H."/>
            <person name="Ohtoshi R."/>
            <person name="Moran D.A.P."/>
            <person name="Shinohara A."/>
            <person name="Yoshida Y."/>
            <person name="Fujiwara M."/>
            <person name="Mori M."/>
            <person name="Tomita M."/>
            <person name="Arakawa K."/>
        </authorList>
    </citation>
    <scope>NUCLEOTIDE SEQUENCE [LARGE SCALE GENOMIC DNA]</scope>
</reference>
<protein>
    <submittedName>
        <fullName evidence="1">Uncharacterized protein</fullName>
    </submittedName>
</protein>
<gene>
    <name evidence="1" type="ORF">AVEN_220397_1</name>
</gene>
<evidence type="ECO:0000313" key="1">
    <source>
        <dbReference type="EMBL" id="GBO14563.1"/>
    </source>
</evidence>
<accession>A0A4Y2UPD9</accession>
<feature type="non-terminal residue" evidence="1">
    <location>
        <position position="1"/>
    </location>
</feature>
<dbReference type="AlphaFoldDB" id="A0A4Y2UPD9"/>
<keyword evidence="2" id="KW-1185">Reference proteome</keyword>
<comment type="caution">
    <text evidence="1">The sequence shown here is derived from an EMBL/GenBank/DDBJ whole genome shotgun (WGS) entry which is preliminary data.</text>
</comment>
<dbReference type="EMBL" id="BGPR01038690">
    <property type="protein sequence ID" value="GBO14563.1"/>
    <property type="molecule type" value="Genomic_DNA"/>
</dbReference>
<organism evidence="1 2">
    <name type="scientific">Araneus ventricosus</name>
    <name type="common">Orbweaver spider</name>
    <name type="synonym">Epeira ventricosa</name>
    <dbReference type="NCBI Taxonomy" id="182803"/>
    <lineage>
        <taxon>Eukaryota</taxon>
        <taxon>Metazoa</taxon>
        <taxon>Ecdysozoa</taxon>
        <taxon>Arthropoda</taxon>
        <taxon>Chelicerata</taxon>
        <taxon>Arachnida</taxon>
        <taxon>Araneae</taxon>
        <taxon>Araneomorphae</taxon>
        <taxon>Entelegynae</taxon>
        <taxon>Araneoidea</taxon>
        <taxon>Araneidae</taxon>
        <taxon>Araneus</taxon>
    </lineage>
</organism>
<dbReference type="Proteomes" id="UP000499080">
    <property type="component" value="Unassembled WGS sequence"/>
</dbReference>
<sequence length="117" mass="13424">GEFSVFRWPEEEIEVIERSIKQSKPPKGYASYRGRYLSARYSDARYLSSNFPKEYYDAFLQLTKGASLDKSLAKISRGQNARNKSRTRSVEILTLIFINHPISKNLSDLLPSPVFTS</sequence>
<evidence type="ECO:0000313" key="2">
    <source>
        <dbReference type="Proteomes" id="UP000499080"/>
    </source>
</evidence>